<dbReference type="EMBL" id="FQUC01000001">
    <property type="protein sequence ID" value="SHE44392.1"/>
    <property type="molecule type" value="Genomic_DNA"/>
</dbReference>
<reference evidence="4" key="1">
    <citation type="submission" date="2016-11" db="EMBL/GenBank/DDBJ databases">
        <authorList>
            <person name="Varghese N."/>
            <person name="Submissions S."/>
        </authorList>
    </citation>
    <scope>NUCLEOTIDE SEQUENCE [LARGE SCALE GENOMIC DNA]</scope>
    <source>
        <strain evidence="4">DSM 27370</strain>
    </source>
</reference>
<evidence type="ECO:0008006" key="5">
    <source>
        <dbReference type="Google" id="ProtNLM"/>
    </source>
</evidence>
<name>A0A1M4TIQ6_9BACT</name>
<dbReference type="AlphaFoldDB" id="A0A1M4TIQ6"/>
<proteinExistence type="predicted"/>
<accession>A0A1M4TIQ6</accession>
<feature type="coiled-coil region" evidence="1">
    <location>
        <begin position="268"/>
        <end position="295"/>
    </location>
</feature>
<keyword evidence="2" id="KW-0732">Signal</keyword>
<dbReference type="InterPro" id="IPR028028">
    <property type="entry name" value="DUF4450"/>
</dbReference>
<dbReference type="Pfam" id="PF14614">
    <property type="entry name" value="DUF4450"/>
    <property type="match status" value="1"/>
</dbReference>
<dbReference type="InterPro" id="IPR012341">
    <property type="entry name" value="6hp_glycosidase-like_sf"/>
</dbReference>
<dbReference type="RefSeq" id="WP_062175429.1">
    <property type="nucleotide sequence ID" value="NZ_BBXL01000001.1"/>
</dbReference>
<gene>
    <name evidence="3" type="ORF">SAMN05444362_101339</name>
</gene>
<dbReference type="OrthoDB" id="49490at2"/>
<dbReference type="STRING" id="1346286.SAMN05444362_101339"/>
<dbReference type="InterPro" id="IPR008928">
    <property type="entry name" value="6-hairpin_glycosidase_sf"/>
</dbReference>
<feature type="signal peptide" evidence="2">
    <location>
        <begin position="1"/>
        <end position="21"/>
    </location>
</feature>
<dbReference type="Gene3D" id="1.50.10.10">
    <property type="match status" value="1"/>
</dbReference>
<evidence type="ECO:0000256" key="1">
    <source>
        <dbReference type="SAM" id="Coils"/>
    </source>
</evidence>
<dbReference type="SUPFAM" id="SSF48208">
    <property type="entry name" value="Six-hairpin glycosidases"/>
    <property type="match status" value="1"/>
</dbReference>
<dbReference type="GO" id="GO:0005975">
    <property type="term" value="P:carbohydrate metabolic process"/>
    <property type="evidence" value="ECO:0007669"/>
    <property type="project" value="InterPro"/>
</dbReference>
<organism evidence="3 4">
    <name type="scientific">Dysgonomonas macrotermitis</name>
    <dbReference type="NCBI Taxonomy" id="1346286"/>
    <lineage>
        <taxon>Bacteria</taxon>
        <taxon>Pseudomonadati</taxon>
        <taxon>Bacteroidota</taxon>
        <taxon>Bacteroidia</taxon>
        <taxon>Bacteroidales</taxon>
        <taxon>Dysgonomonadaceae</taxon>
        <taxon>Dysgonomonas</taxon>
    </lineage>
</organism>
<keyword evidence="4" id="KW-1185">Reference proteome</keyword>
<dbReference type="Proteomes" id="UP000184480">
    <property type="component" value="Unassembled WGS sequence"/>
</dbReference>
<keyword evidence="1" id="KW-0175">Coiled coil</keyword>
<protein>
    <recommendedName>
        <fullName evidence="5">DUF4450 domain-containing protein</fullName>
    </recommendedName>
</protein>
<evidence type="ECO:0000313" key="4">
    <source>
        <dbReference type="Proteomes" id="UP000184480"/>
    </source>
</evidence>
<sequence>MRYIRLILTMLTLTAIPLASHSQGYWHGKERKLRYTPEGEDFVIVNGDKKFNRALYGTHTAFRVETGDIPEFGLFMPSMGGNIQLGLIKGGKSLWLNDAEYIRSIYRAGSRIYEIKDPFIGSGKITITVLALADAEGMVVKAETEGIASGIDLVCTFGGASNKSFSRNGDLGVDDPDAFALKPEACENNIYLINNNTFTVEYGKGTKRGPRQTTGIFPDGAQLKTASPYAMTTTTDVWKSVSVDNRPILVSRIPVESAKNVIFVIKNNDGTQLTAADLEKEFNKAEQRRQEVAGTVKITTPDPYFNTLGGVLSIAADGIWDEETACWQHGAVGWRMPLNGWRAAYVGDAIGWHDKARQHFDGYAASQITDIEPTIPHPAQDKELNLTRAAKIWGTQMYSNGYITRNPNSTKSMHHYDMNLCYIDELLWHFNWTGDMDYVRKMWPVLQRHLAWEKRNFDPNNDGLYDAYAGIWASDALQYNSGGVTHSSAYNYRANRMAAMIAKKIGENPKPYLDEAAKILKAINTQLWLPEKGWWAEYKDFMGAQMIHPNAAIWTVYHALDSEIHTPFQSYQATRYIDTEIPHIPVLAKGMENEGYQTIATTNWLPYSWSINNVAFAEVAHASLAYWQAGRYEEAYKLFKSSVLDGMYLGSSPGNIGQVSFYDAARGECYRDFADPIGVYSRTLIQGLFGILPDAMNDKLEVRPGFPAAWEYASVATPDISFDFKRNGTTDSYKISQNFGKELNLLLTLKAQRESITEIKVNGQKASWTVIESVGYPSIQIDCKKSGTYDIEIIWSGSPLDQPEYKSAGVKDENWNLSSKAKVQKIYDPQSVLKNTTQKGNSVEGIINGETGHRTLFVQLKQGQMTWWQPAGIEVKEPLTVIYNAEVDNLLFTLKNNTNRVVNAQLQINMGKKSYAQSISIASGETSPQVTIPASAVRFGSNHLTVTENGKVIFTENLINWNLKNDSPVYEQVNMDKVLNASVSQIFRNEYLTPRSPYTTLQVPKQGIGEWCHPTLTSDIDDSGIRKAVKNNTFDTPFGIPFRTVSNGNNIAFTTLWDNYPSQVSVTLSGKASHAYLMMAGSTNHMQSHVVNGTVTVVYKDGSNNVLNLVNPETWAPIEQDFYLDGQAFSSKQPRPYRVALKTGVVSRDMEKDMNIKPAEVYGRSIRGGAGIILDLPLNSDKELDRLEVKSIANEVVIGLMGITLMR</sequence>
<feature type="chain" id="PRO_5009907540" description="DUF4450 domain-containing protein" evidence="2">
    <location>
        <begin position="22"/>
        <end position="1207"/>
    </location>
</feature>
<evidence type="ECO:0000256" key="2">
    <source>
        <dbReference type="SAM" id="SignalP"/>
    </source>
</evidence>
<evidence type="ECO:0000313" key="3">
    <source>
        <dbReference type="EMBL" id="SHE44392.1"/>
    </source>
</evidence>